<sequence length="253" mass="27521">MKMDRPHVNMNPVTGSDIALDNLCYSADGKDILKSISWQSDAARVGVVGRNGSGKSTLARILAGLIEASSGSALINGHDLAKDRKVALTEVGILFQNPDHQIIFPTVQEEISFGLRQLGQSRNEAEQTTQATLAYFGKSHWAEVSVSVLSQGQKHLVCLMAVCAMKPRMIILDEPFSGIDIPTKMQLKRYLSHYEGGLLHIAHDPDDLSGYDQIIWLEKGSVVQTGKACDVLPDYISEMNALGGSDDISDLAR</sequence>
<dbReference type="SUPFAM" id="SSF52540">
    <property type="entry name" value="P-loop containing nucleoside triphosphate hydrolases"/>
    <property type="match status" value="1"/>
</dbReference>
<dbReference type="Pfam" id="PF00005">
    <property type="entry name" value="ABC_tran"/>
    <property type="match status" value="1"/>
</dbReference>
<dbReference type="PANTHER" id="PTHR43553">
    <property type="entry name" value="HEAVY METAL TRANSPORTER"/>
    <property type="match status" value="1"/>
</dbReference>
<evidence type="ECO:0000313" key="5">
    <source>
        <dbReference type="EMBL" id="SMC10212.1"/>
    </source>
</evidence>
<keyword evidence="3 5" id="KW-0067">ATP-binding</keyword>
<protein>
    <submittedName>
        <fullName evidence="5">Biotin transport ATP-binding protein BioM</fullName>
        <ecNumber evidence="5">3.6.3.-</ecNumber>
    </submittedName>
</protein>
<dbReference type="AlphaFoldDB" id="A0A1X7BKM6"/>
<dbReference type="GO" id="GO:0043190">
    <property type="term" value="C:ATP-binding cassette (ABC) transporter complex"/>
    <property type="evidence" value="ECO:0007669"/>
    <property type="project" value="TreeGrafter"/>
</dbReference>
<evidence type="ECO:0000259" key="4">
    <source>
        <dbReference type="PROSITE" id="PS50893"/>
    </source>
</evidence>
<dbReference type="PROSITE" id="PS50893">
    <property type="entry name" value="ABC_TRANSPORTER_2"/>
    <property type="match status" value="1"/>
</dbReference>
<dbReference type="RefSeq" id="WP_223412826.1">
    <property type="nucleotide sequence ID" value="NZ_FWXB01000001.1"/>
</dbReference>
<dbReference type="InterPro" id="IPR027417">
    <property type="entry name" value="P-loop_NTPase"/>
</dbReference>
<accession>A0A1X7BKM6</accession>
<dbReference type="EC" id="3.6.3.-" evidence="5"/>
<dbReference type="GO" id="GO:0016887">
    <property type="term" value="F:ATP hydrolysis activity"/>
    <property type="evidence" value="ECO:0007669"/>
    <property type="project" value="InterPro"/>
</dbReference>
<evidence type="ECO:0000256" key="1">
    <source>
        <dbReference type="ARBA" id="ARBA00022448"/>
    </source>
</evidence>
<keyword evidence="2" id="KW-0547">Nucleotide-binding</keyword>
<proteinExistence type="predicted"/>
<gene>
    <name evidence="5" type="primary">bioM</name>
    <name evidence="5" type="ORF">ROA7745_00014</name>
</gene>
<dbReference type="InterPro" id="IPR003593">
    <property type="entry name" value="AAA+_ATPase"/>
</dbReference>
<keyword evidence="6" id="KW-1185">Reference proteome</keyword>
<dbReference type="InterPro" id="IPR003439">
    <property type="entry name" value="ABC_transporter-like_ATP-bd"/>
</dbReference>
<feature type="domain" description="ABC transporter" evidence="4">
    <location>
        <begin position="18"/>
        <end position="244"/>
    </location>
</feature>
<keyword evidence="5" id="KW-0378">Hydrolase</keyword>
<dbReference type="InterPro" id="IPR050095">
    <property type="entry name" value="ECF_ABC_transporter_ATP-bd"/>
</dbReference>
<reference evidence="5 6" key="1">
    <citation type="submission" date="2017-03" db="EMBL/GenBank/DDBJ databases">
        <authorList>
            <person name="Afonso C.L."/>
            <person name="Miller P.J."/>
            <person name="Scott M.A."/>
            <person name="Spackman E."/>
            <person name="Goraichik I."/>
            <person name="Dimitrov K.M."/>
            <person name="Suarez D.L."/>
            <person name="Swayne D.E."/>
        </authorList>
    </citation>
    <scope>NUCLEOTIDE SEQUENCE [LARGE SCALE GENOMIC DNA]</scope>
    <source>
        <strain evidence="5 6">CECT 7745</strain>
    </source>
</reference>
<dbReference type="CDD" id="cd03225">
    <property type="entry name" value="ABC_cobalt_CbiO_domain1"/>
    <property type="match status" value="1"/>
</dbReference>
<keyword evidence="1" id="KW-0813">Transport</keyword>
<dbReference type="GO" id="GO:0042626">
    <property type="term" value="F:ATPase-coupled transmembrane transporter activity"/>
    <property type="evidence" value="ECO:0007669"/>
    <property type="project" value="TreeGrafter"/>
</dbReference>
<name>A0A1X7BKM6_9RHOB</name>
<dbReference type="SMART" id="SM00382">
    <property type="entry name" value="AAA"/>
    <property type="match status" value="1"/>
</dbReference>
<dbReference type="Gene3D" id="3.40.50.300">
    <property type="entry name" value="P-loop containing nucleotide triphosphate hydrolases"/>
    <property type="match status" value="1"/>
</dbReference>
<dbReference type="InterPro" id="IPR015856">
    <property type="entry name" value="ABC_transpr_CbiO/EcfA_su"/>
</dbReference>
<evidence type="ECO:0000256" key="3">
    <source>
        <dbReference type="ARBA" id="ARBA00022840"/>
    </source>
</evidence>
<dbReference type="Proteomes" id="UP000193224">
    <property type="component" value="Unassembled WGS sequence"/>
</dbReference>
<evidence type="ECO:0000256" key="2">
    <source>
        <dbReference type="ARBA" id="ARBA00022741"/>
    </source>
</evidence>
<evidence type="ECO:0000313" key="6">
    <source>
        <dbReference type="Proteomes" id="UP000193224"/>
    </source>
</evidence>
<dbReference type="EMBL" id="FWXB01000001">
    <property type="protein sequence ID" value="SMC10212.1"/>
    <property type="molecule type" value="Genomic_DNA"/>
</dbReference>
<organism evidence="5 6">
    <name type="scientific">Roseovarius aestuarii</name>
    <dbReference type="NCBI Taxonomy" id="475083"/>
    <lineage>
        <taxon>Bacteria</taxon>
        <taxon>Pseudomonadati</taxon>
        <taxon>Pseudomonadota</taxon>
        <taxon>Alphaproteobacteria</taxon>
        <taxon>Rhodobacterales</taxon>
        <taxon>Roseobacteraceae</taxon>
        <taxon>Roseovarius</taxon>
    </lineage>
</organism>
<dbReference type="GO" id="GO:0005524">
    <property type="term" value="F:ATP binding"/>
    <property type="evidence" value="ECO:0007669"/>
    <property type="project" value="UniProtKB-KW"/>
</dbReference>